<dbReference type="PANTHER" id="PTHR37535:SF4">
    <property type="entry name" value="FLUG DOMAIN-CONTAINING PROTEIN"/>
    <property type="match status" value="1"/>
</dbReference>
<dbReference type="GeneID" id="37180081"/>
<reference evidence="2 3" key="1">
    <citation type="submission" date="2018-02" db="EMBL/GenBank/DDBJ databases">
        <title>The genomes of Aspergillus section Nigri reveals drivers in fungal speciation.</title>
        <authorList>
            <consortium name="DOE Joint Genome Institute"/>
            <person name="Vesth T.C."/>
            <person name="Nybo J."/>
            <person name="Theobald S."/>
            <person name="Brandl J."/>
            <person name="Frisvad J.C."/>
            <person name="Nielsen K.F."/>
            <person name="Lyhne E.K."/>
            <person name="Kogle M.E."/>
            <person name="Kuo A."/>
            <person name="Riley R."/>
            <person name="Clum A."/>
            <person name="Nolan M."/>
            <person name="Lipzen A."/>
            <person name="Salamov A."/>
            <person name="Henrissat B."/>
            <person name="Wiebenga A."/>
            <person name="De vries R.P."/>
            <person name="Grigoriev I.V."/>
            <person name="Mortensen U.H."/>
            <person name="Andersen M.R."/>
            <person name="Baker S.E."/>
        </authorList>
    </citation>
    <scope>NUCLEOTIDE SEQUENCE [LARGE SCALE GENOMIC DNA]</scope>
    <source>
        <strain evidence="2 3">CBS 114.51</strain>
    </source>
</reference>
<feature type="domain" description="C2H2-type" evidence="1">
    <location>
        <begin position="636"/>
        <end position="659"/>
    </location>
</feature>
<evidence type="ECO:0000259" key="1">
    <source>
        <dbReference type="PROSITE" id="PS00028"/>
    </source>
</evidence>
<dbReference type="InterPro" id="IPR021842">
    <property type="entry name" value="DUF3435"/>
</dbReference>
<gene>
    <name evidence="2" type="ORF">BO86DRAFT_444533</name>
</gene>
<dbReference type="AlphaFoldDB" id="A0A8T8XIC0"/>
<protein>
    <submittedName>
        <fullName evidence="2">FluG domain protein</fullName>
    </submittedName>
</protein>
<sequence length="663" mass="77464">MDKRQGKVSSKIDWNQFVQEPDIEVKSSFATTTQQSIILVHRNFERFVHNLKPQEYKYWLQNINLRVIEGFFRWYLENHAVVHQSGFLVFARYFRMYWCEEMGQIFDYDLRRRMTMLVCTTLTDEYELELGGKTQPSMNIDDLLYTTHHLVGITNVWFPTVRCRQQHSTLRKMMTSTSARPGTLVESSGYMRQNDALLWKDIELYMVKHPEHPTCKVLLMRVKHRLNKGRRNRGVAPVYTYTERNDNLGLCVIQDILEYAFLDNAFASQHIKSPRDLWLYTDIPGHRQSTPIHFKDSVKNIPILRRAVKDSEGNWITHPTKALTYARAQEDEIRTSRSAGFKEPGSLYKYRKGAAANLRHLDEHSRNQVMGHRRGGAFAYYVQIRDDTQSAFMETPARDALLKLSSNASLTRDASAPQELSKQEKINIELNPELKDLRRKCAELRRDIISKYHQIQKARGSEQFQQLKHLQSQVRATRKRLSTQTMKVRYTEFFHTVGNQIIDHNFRGEPLKFEFNQNRVIPERTTIAQLEFKNRNADTVDDTELLEDRIKSLELRLQLHRLEIPKQLHTRISIDTTVSAELQAVAVTASLMCPVCLGRTSLHPSARTYQYARKDTLQKHFARHNLSRSFSSGRSCDIPDCNKSLHSLTQYKHHQATEHGIEL</sequence>
<dbReference type="InterPro" id="IPR013087">
    <property type="entry name" value="Znf_C2H2_type"/>
</dbReference>
<dbReference type="Proteomes" id="UP000249497">
    <property type="component" value="Unassembled WGS sequence"/>
</dbReference>
<proteinExistence type="predicted"/>
<evidence type="ECO:0000313" key="3">
    <source>
        <dbReference type="Proteomes" id="UP000249497"/>
    </source>
</evidence>
<name>A0A8T8XIC0_ASPJA</name>
<evidence type="ECO:0000313" key="2">
    <source>
        <dbReference type="EMBL" id="RAH87624.1"/>
    </source>
</evidence>
<dbReference type="Pfam" id="PF11917">
    <property type="entry name" value="DUF3435"/>
    <property type="match status" value="1"/>
</dbReference>
<accession>A0A8T8XIC0</accession>
<dbReference type="PANTHER" id="PTHR37535">
    <property type="entry name" value="FLUG DOMAIN PROTEIN"/>
    <property type="match status" value="1"/>
</dbReference>
<dbReference type="PROSITE" id="PS00028">
    <property type="entry name" value="ZINC_FINGER_C2H2_1"/>
    <property type="match status" value="1"/>
</dbReference>
<dbReference type="RefSeq" id="XP_025533518.1">
    <property type="nucleotide sequence ID" value="XM_025676388.1"/>
</dbReference>
<dbReference type="EMBL" id="KZ824770">
    <property type="protein sequence ID" value="RAH87624.1"/>
    <property type="molecule type" value="Genomic_DNA"/>
</dbReference>
<keyword evidence="3" id="KW-1185">Reference proteome</keyword>
<dbReference type="OrthoDB" id="4485682at2759"/>
<organism evidence="2 3">
    <name type="scientific">Aspergillus japonicus CBS 114.51</name>
    <dbReference type="NCBI Taxonomy" id="1448312"/>
    <lineage>
        <taxon>Eukaryota</taxon>
        <taxon>Fungi</taxon>
        <taxon>Dikarya</taxon>
        <taxon>Ascomycota</taxon>
        <taxon>Pezizomycotina</taxon>
        <taxon>Eurotiomycetes</taxon>
        <taxon>Eurotiomycetidae</taxon>
        <taxon>Eurotiales</taxon>
        <taxon>Aspergillaceae</taxon>
        <taxon>Aspergillus</taxon>
        <taxon>Aspergillus subgen. Circumdati</taxon>
    </lineage>
</organism>
<dbReference type="SMART" id="SM00355">
    <property type="entry name" value="ZnF_C2H2"/>
    <property type="match status" value="2"/>
</dbReference>